<reference evidence="2 3" key="1">
    <citation type="submission" date="2014-09" db="EMBL/GenBank/DDBJ databases">
        <authorList>
            <person name="Ellenberger Sabrina"/>
        </authorList>
    </citation>
    <scope>NUCLEOTIDE SEQUENCE [LARGE SCALE GENOMIC DNA]</scope>
    <source>
        <strain evidence="2 3">CBS 412.66</strain>
    </source>
</reference>
<protein>
    <submittedName>
        <fullName evidence="2">Uncharacterized protein</fullName>
    </submittedName>
</protein>
<accession>A0A0B7NMA7</accession>
<evidence type="ECO:0000313" key="2">
    <source>
        <dbReference type="EMBL" id="CEP19781.1"/>
    </source>
</evidence>
<evidence type="ECO:0000256" key="1">
    <source>
        <dbReference type="SAM" id="SignalP"/>
    </source>
</evidence>
<proteinExistence type="predicted"/>
<dbReference type="Proteomes" id="UP000054107">
    <property type="component" value="Unassembled WGS sequence"/>
</dbReference>
<dbReference type="EMBL" id="LN734067">
    <property type="protein sequence ID" value="CEP19781.1"/>
    <property type="molecule type" value="Genomic_DNA"/>
</dbReference>
<keyword evidence="3" id="KW-1185">Reference proteome</keyword>
<keyword evidence="1" id="KW-0732">Signal</keyword>
<gene>
    <name evidence="2" type="primary">PARPA_14098.1 scaffold 47526</name>
</gene>
<evidence type="ECO:0000313" key="3">
    <source>
        <dbReference type="Proteomes" id="UP000054107"/>
    </source>
</evidence>
<dbReference type="OrthoDB" id="2263388at2759"/>
<feature type="signal peptide" evidence="1">
    <location>
        <begin position="1"/>
        <end position="23"/>
    </location>
</feature>
<name>A0A0B7NMA7_9FUNG</name>
<dbReference type="AlphaFoldDB" id="A0A0B7NMA7"/>
<dbReference type="STRING" id="35722.A0A0B7NMA7"/>
<sequence>MMPINITLTLGSLFSGLVPPTLIFQDTLDTIVKSKCPIAYKDLTICKRGCMVLKNKTDQCPNKDCTSSSKQTKQRTVRLLDLGFQISRMLCNPVTENLMRYPTDDFVFQEGCSSDYFSGQEYQMLSKSSACENSDLNIFVALFIDGFVNSNVFRDSKFTLIHALVLNLPPSHRFQAENMIQLAILNTQGPLNIDSYVDCILNDIKAISENGMRVLKNGQEIFKKVTVHLWMFFGIKSSSPFTRLNTYCLSFHALDEFHLLSGIGVFLVELLSTNSVKNLKNNTCAKYMYHPTEEDLEERDLSDANDWPFPFYISSTYLKEIAELVEISRSTIPTSHFE</sequence>
<organism evidence="2 3">
    <name type="scientific">Parasitella parasitica</name>
    <dbReference type="NCBI Taxonomy" id="35722"/>
    <lineage>
        <taxon>Eukaryota</taxon>
        <taxon>Fungi</taxon>
        <taxon>Fungi incertae sedis</taxon>
        <taxon>Mucoromycota</taxon>
        <taxon>Mucoromycotina</taxon>
        <taxon>Mucoromycetes</taxon>
        <taxon>Mucorales</taxon>
        <taxon>Mucorineae</taxon>
        <taxon>Mucoraceae</taxon>
        <taxon>Parasitella</taxon>
    </lineage>
</organism>
<feature type="chain" id="PRO_5002135522" evidence="1">
    <location>
        <begin position="24"/>
        <end position="338"/>
    </location>
</feature>